<evidence type="ECO:0000256" key="1">
    <source>
        <dbReference type="SAM" id="Phobius"/>
    </source>
</evidence>
<dbReference type="EMBL" id="JAAXLA010000010">
    <property type="protein sequence ID" value="NMH97200.1"/>
    <property type="molecule type" value="Genomic_DNA"/>
</dbReference>
<name>A0ABX1S802_9PSEU</name>
<comment type="caution">
    <text evidence="2">The sequence shown here is derived from an EMBL/GenBank/DDBJ whole genome shotgun (WGS) entry which is preliminary data.</text>
</comment>
<keyword evidence="1" id="KW-1133">Transmembrane helix</keyword>
<keyword evidence="3" id="KW-1185">Reference proteome</keyword>
<feature type="transmembrane region" description="Helical" evidence="1">
    <location>
        <begin position="58"/>
        <end position="77"/>
    </location>
</feature>
<dbReference type="Proteomes" id="UP000820669">
    <property type="component" value="Unassembled WGS sequence"/>
</dbReference>
<keyword evidence="1" id="KW-0472">Membrane</keyword>
<organism evidence="2 3">
    <name type="scientific">Pseudonocardia acidicola</name>
    <dbReference type="NCBI Taxonomy" id="2724939"/>
    <lineage>
        <taxon>Bacteria</taxon>
        <taxon>Bacillati</taxon>
        <taxon>Actinomycetota</taxon>
        <taxon>Actinomycetes</taxon>
        <taxon>Pseudonocardiales</taxon>
        <taxon>Pseudonocardiaceae</taxon>
        <taxon>Pseudonocardia</taxon>
    </lineage>
</organism>
<feature type="transmembrane region" description="Helical" evidence="1">
    <location>
        <begin position="134"/>
        <end position="153"/>
    </location>
</feature>
<dbReference type="Pfam" id="PF17197">
    <property type="entry name" value="DUF5134"/>
    <property type="match status" value="1"/>
</dbReference>
<proteinExistence type="predicted"/>
<protein>
    <submittedName>
        <fullName evidence="2">DUF5134 domain-containing protein</fullName>
    </submittedName>
</protein>
<accession>A0ABX1S802</accession>
<evidence type="ECO:0000313" key="2">
    <source>
        <dbReference type="EMBL" id="NMH97200.1"/>
    </source>
</evidence>
<feature type="transmembrane region" description="Helical" evidence="1">
    <location>
        <begin position="6"/>
        <end position="27"/>
    </location>
</feature>
<evidence type="ECO:0000313" key="3">
    <source>
        <dbReference type="Proteomes" id="UP000820669"/>
    </source>
</evidence>
<gene>
    <name evidence="2" type="ORF">HF526_07710</name>
</gene>
<reference evidence="2 3" key="1">
    <citation type="submission" date="2020-04" db="EMBL/GenBank/DDBJ databases">
        <authorList>
            <person name="Klaysubun C."/>
            <person name="Duangmal K."/>
            <person name="Lipun K."/>
        </authorList>
    </citation>
    <scope>NUCLEOTIDE SEQUENCE [LARGE SCALE GENOMIC DNA]</scope>
    <source>
        <strain evidence="2 3">K10HN5</strain>
    </source>
</reference>
<keyword evidence="1" id="KW-0812">Transmembrane</keyword>
<dbReference type="RefSeq" id="WP_169380636.1">
    <property type="nucleotide sequence ID" value="NZ_JAAXLA010000010.1"/>
</dbReference>
<sequence length="154" mass="15658">MQVEWLSAVLTAVCAILGALHVVRLVVLRTDVVGEGSHAAMAFGMAAMFSPLGDPVPAPVRTAVFVLCAAWFAAPALRSGFSTLDAGHHVIGTGAMLFMLFTGAHQHAAGTGGGHMGHGAHAGRRGRWGRVGQATAAAHLVMAGAMAVVLLGMV</sequence>
<dbReference type="InterPro" id="IPR033458">
    <property type="entry name" value="DUF5134"/>
</dbReference>